<protein>
    <submittedName>
        <fullName evidence="3">Uncharacterized protein</fullName>
    </submittedName>
</protein>
<evidence type="ECO:0000313" key="3">
    <source>
        <dbReference type="EMBL" id="KZO93646.1"/>
    </source>
</evidence>
<reference evidence="3 4" key="1">
    <citation type="journal article" date="2016" name="Mol. Biol. Evol.">
        <title>Comparative Genomics of Early-Diverging Mushroom-Forming Fungi Provides Insights into the Origins of Lignocellulose Decay Capabilities.</title>
        <authorList>
            <person name="Nagy L.G."/>
            <person name="Riley R."/>
            <person name="Tritt A."/>
            <person name="Adam C."/>
            <person name="Daum C."/>
            <person name="Floudas D."/>
            <person name="Sun H."/>
            <person name="Yadav J.S."/>
            <person name="Pangilinan J."/>
            <person name="Larsson K.H."/>
            <person name="Matsuura K."/>
            <person name="Barry K."/>
            <person name="Labutti K."/>
            <person name="Kuo R."/>
            <person name="Ohm R.A."/>
            <person name="Bhattacharya S.S."/>
            <person name="Shirouzu T."/>
            <person name="Yoshinaga Y."/>
            <person name="Martin F.M."/>
            <person name="Grigoriev I.V."/>
            <person name="Hibbett D.S."/>
        </authorList>
    </citation>
    <scope>NUCLEOTIDE SEQUENCE [LARGE SCALE GENOMIC DNA]</scope>
    <source>
        <strain evidence="3 4">TUFC12733</strain>
    </source>
</reference>
<feature type="compositionally biased region" description="Acidic residues" evidence="1">
    <location>
        <begin position="1"/>
        <end position="12"/>
    </location>
</feature>
<feature type="transmembrane region" description="Helical" evidence="2">
    <location>
        <begin position="167"/>
        <end position="190"/>
    </location>
</feature>
<keyword evidence="2" id="KW-0812">Transmembrane</keyword>
<evidence type="ECO:0000313" key="4">
    <source>
        <dbReference type="Proteomes" id="UP000076738"/>
    </source>
</evidence>
<keyword evidence="2" id="KW-1133">Transmembrane helix</keyword>
<gene>
    <name evidence="3" type="ORF">CALVIDRAFT_556866</name>
</gene>
<accession>A0A167JJ14</accession>
<dbReference type="AlphaFoldDB" id="A0A167JJ14"/>
<keyword evidence="2" id="KW-0472">Membrane</keyword>
<feature type="transmembrane region" description="Helical" evidence="2">
    <location>
        <begin position="128"/>
        <end position="155"/>
    </location>
</feature>
<dbReference type="Proteomes" id="UP000076738">
    <property type="component" value="Unassembled WGS sequence"/>
</dbReference>
<dbReference type="OrthoDB" id="10534432at2759"/>
<dbReference type="EMBL" id="KV417300">
    <property type="protein sequence ID" value="KZO93646.1"/>
    <property type="molecule type" value="Genomic_DNA"/>
</dbReference>
<feature type="transmembrane region" description="Helical" evidence="2">
    <location>
        <begin position="101"/>
        <end position="122"/>
    </location>
</feature>
<feature type="region of interest" description="Disordered" evidence="1">
    <location>
        <begin position="1"/>
        <end position="29"/>
    </location>
</feature>
<organism evidence="3 4">
    <name type="scientific">Calocera viscosa (strain TUFC12733)</name>
    <dbReference type="NCBI Taxonomy" id="1330018"/>
    <lineage>
        <taxon>Eukaryota</taxon>
        <taxon>Fungi</taxon>
        <taxon>Dikarya</taxon>
        <taxon>Basidiomycota</taxon>
        <taxon>Agaricomycotina</taxon>
        <taxon>Dacrymycetes</taxon>
        <taxon>Dacrymycetales</taxon>
        <taxon>Dacrymycetaceae</taxon>
        <taxon>Calocera</taxon>
    </lineage>
</organism>
<evidence type="ECO:0000256" key="2">
    <source>
        <dbReference type="SAM" id="Phobius"/>
    </source>
</evidence>
<keyword evidence="4" id="KW-1185">Reference proteome</keyword>
<proteinExistence type="predicted"/>
<evidence type="ECO:0000256" key="1">
    <source>
        <dbReference type="SAM" id="MobiDB-lite"/>
    </source>
</evidence>
<sequence length="255" mass="28020">MAVMYDEGEDDAPPTYEYSKAEQAESSGAARQPRISININVNVHLNTYYTDAGTAASDADARTTFYPTPAASTDGFARGPFYNGTVNTTPKQSKLFDTLNMFVHALPFIFFILSLVLVVGLPNKPDTWLILLITFTGFETVAFFLTIMMIGCKLWSMAWAAFESHRLWAWPAVLLVRLGAWAAIIALMFLAHPSCSPNSAWFQSFVPSHRLPGGRQTPQQTGQVKCVVSMIELTGAFVLCLSCTRDPGGDYPLLS</sequence>
<name>A0A167JJ14_CALVF</name>